<dbReference type="InterPro" id="IPR003594">
    <property type="entry name" value="HATPase_dom"/>
</dbReference>
<feature type="transmembrane region" description="Helical" evidence="5">
    <location>
        <begin position="43"/>
        <end position="62"/>
    </location>
</feature>
<dbReference type="PANTHER" id="PTHR45339:SF1">
    <property type="entry name" value="HYBRID SIGNAL TRANSDUCTION HISTIDINE KINASE J"/>
    <property type="match status" value="1"/>
</dbReference>
<dbReference type="GO" id="GO:0000155">
    <property type="term" value="F:phosphorelay sensor kinase activity"/>
    <property type="evidence" value="ECO:0007669"/>
    <property type="project" value="InterPro"/>
</dbReference>
<feature type="modified residue" description="4-aspartylphosphate" evidence="3">
    <location>
        <position position="885"/>
    </location>
</feature>
<dbReference type="SMART" id="SM00388">
    <property type="entry name" value="HisKA"/>
    <property type="match status" value="1"/>
</dbReference>
<dbReference type="SUPFAM" id="SSF52172">
    <property type="entry name" value="CheY-like"/>
    <property type="match status" value="1"/>
</dbReference>
<feature type="transmembrane region" description="Helical" evidence="5">
    <location>
        <begin position="82"/>
        <end position="104"/>
    </location>
</feature>
<dbReference type="InterPro" id="IPR004358">
    <property type="entry name" value="Sig_transdc_His_kin-like_C"/>
</dbReference>
<evidence type="ECO:0000256" key="1">
    <source>
        <dbReference type="ARBA" id="ARBA00022553"/>
    </source>
</evidence>
<dbReference type="Gene3D" id="1.10.287.130">
    <property type="match status" value="1"/>
</dbReference>
<evidence type="ECO:0000313" key="9">
    <source>
        <dbReference type="Proteomes" id="UP000800235"/>
    </source>
</evidence>
<dbReference type="OrthoDB" id="60033at2759"/>
<dbReference type="SMART" id="SM00448">
    <property type="entry name" value="REC"/>
    <property type="match status" value="1"/>
</dbReference>
<keyword evidence="5" id="KW-0812">Transmembrane</keyword>
<dbReference type="Pfam" id="PF00512">
    <property type="entry name" value="HisKA"/>
    <property type="match status" value="1"/>
</dbReference>
<dbReference type="InterPro" id="IPR036890">
    <property type="entry name" value="HATPase_C_sf"/>
</dbReference>
<dbReference type="InterPro" id="IPR003661">
    <property type="entry name" value="HisK_dim/P_dom"/>
</dbReference>
<dbReference type="SMART" id="SM00387">
    <property type="entry name" value="HATPase_c"/>
    <property type="match status" value="1"/>
</dbReference>
<keyword evidence="2" id="KW-0902">Two-component regulatory system</keyword>
<dbReference type="CDD" id="cd00082">
    <property type="entry name" value="HisKA"/>
    <property type="match status" value="1"/>
</dbReference>
<feature type="domain" description="Response regulatory" evidence="7">
    <location>
        <begin position="834"/>
        <end position="956"/>
    </location>
</feature>
<dbReference type="Pfam" id="PF00072">
    <property type="entry name" value="Response_reg"/>
    <property type="match status" value="1"/>
</dbReference>
<evidence type="ECO:0000259" key="7">
    <source>
        <dbReference type="PROSITE" id="PS50110"/>
    </source>
</evidence>
<dbReference type="Gene3D" id="3.40.50.2300">
    <property type="match status" value="1"/>
</dbReference>
<dbReference type="InterPro" id="IPR001789">
    <property type="entry name" value="Sig_transdc_resp-reg_receiver"/>
</dbReference>
<evidence type="ECO:0008006" key="10">
    <source>
        <dbReference type="Google" id="ProtNLM"/>
    </source>
</evidence>
<keyword evidence="5" id="KW-1133">Transmembrane helix</keyword>
<dbReference type="PROSITE" id="PS50110">
    <property type="entry name" value="RESPONSE_REGULATORY"/>
    <property type="match status" value="1"/>
</dbReference>
<feature type="transmembrane region" description="Helical" evidence="5">
    <location>
        <begin position="383"/>
        <end position="403"/>
    </location>
</feature>
<dbReference type="InterPro" id="IPR011006">
    <property type="entry name" value="CheY-like_superfamily"/>
</dbReference>
<dbReference type="PROSITE" id="PS50109">
    <property type="entry name" value="HIS_KIN"/>
    <property type="match status" value="1"/>
</dbReference>
<feature type="compositionally biased region" description="Acidic residues" evidence="4">
    <location>
        <begin position="144"/>
        <end position="156"/>
    </location>
</feature>
<evidence type="ECO:0000256" key="5">
    <source>
        <dbReference type="SAM" id="Phobius"/>
    </source>
</evidence>
<dbReference type="CDD" id="cd17546">
    <property type="entry name" value="REC_hyHK_CKI1_RcsC-like"/>
    <property type="match status" value="1"/>
</dbReference>
<name>A0A9P4NJP6_9PEZI</name>
<dbReference type="Gene3D" id="3.30.565.10">
    <property type="entry name" value="Histidine kinase-like ATPase, C-terminal domain"/>
    <property type="match status" value="1"/>
</dbReference>
<feature type="transmembrane region" description="Helical" evidence="5">
    <location>
        <begin position="12"/>
        <end position="31"/>
    </location>
</feature>
<reference evidence="8" key="1">
    <citation type="journal article" date="2020" name="Stud. Mycol.">
        <title>101 Dothideomycetes genomes: a test case for predicting lifestyles and emergence of pathogens.</title>
        <authorList>
            <person name="Haridas S."/>
            <person name="Albert R."/>
            <person name="Binder M."/>
            <person name="Bloem J."/>
            <person name="Labutti K."/>
            <person name="Salamov A."/>
            <person name="Andreopoulos B."/>
            <person name="Baker S."/>
            <person name="Barry K."/>
            <person name="Bills G."/>
            <person name="Bluhm B."/>
            <person name="Cannon C."/>
            <person name="Castanera R."/>
            <person name="Culley D."/>
            <person name="Daum C."/>
            <person name="Ezra D."/>
            <person name="Gonzalez J."/>
            <person name="Henrissat B."/>
            <person name="Kuo A."/>
            <person name="Liang C."/>
            <person name="Lipzen A."/>
            <person name="Lutzoni F."/>
            <person name="Magnuson J."/>
            <person name="Mondo S."/>
            <person name="Nolan M."/>
            <person name="Ohm R."/>
            <person name="Pangilinan J."/>
            <person name="Park H.-J."/>
            <person name="Ramirez L."/>
            <person name="Alfaro M."/>
            <person name="Sun H."/>
            <person name="Tritt A."/>
            <person name="Yoshinaga Y."/>
            <person name="Zwiers L.-H."/>
            <person name="Turgeon B."/>
            <person name="Goodwin S."/>
            <person name="Spatafora J."/>
            <person name="Crous P."/>
            <person name="Grigoriev I."/>
        </authorList>
    </citation>
    <scope>NUCLEOTIDE SEQUENCE</scope>
    <source>
        <strain evidence="8">CBS 130266</strain>
    </source>
</reference>
<dbReference type="InterPro" id="IPR005330">
    <property type="entry name" value="MHYT_dom"/>
</dbReference>
<proteinExistence type="predicted"/>
<keyword evidence="1 3" id="KW-0597">Phosphoprotein</keyword>
<dbReference type="PANTHER" id="PTHR45339">
    <property type="entry name" value="HYBRID SIGNAL TRANSDUCTION HISTIDINE KINASE J"/>
    <property type="match status" value="1"/>
</dbReference>
<feature type="transmembrane region" description="Helical" evidence="5">
    <location>
        <begin position="285"/>
        <end position="305"/>
    </location>
</feature>
<dbReference type="InterPro" id="IPR036097">
    <property type="entry name" value="HisK_dim/P_sf"/>
</dbReference>
<dbReference type="Pfam" id="PF03707">
    <property type="entry name" value="MHYT"/>
    <property type="match status" value="3"/>
</dbReference>
<feature type="region of interest" description="Disordered" evidence="4">
    <location>
        <begin position="115"/>
        <end position="241"/>
    </location>
</feature>
<feature type="compositionally biased region" description="Low complexity" evidence="4">
    <location>
        <begin position="230"/>
        <end position="241"/>
    </location>
</feature>
<dbReference type="SUPFAM" id="SSF55874">
    <property type="entry name" value="ATPase domain of HSP90 chaperone/DNA topoisomerase II/histidine kinase"/>
    <property type="match status" value="1"/>
</dbReference>
<dbReference type="InterPro" id="IPR005467">
    <property type="entry name" value="His_kinase_dom"/>
</dbReference>
<comment type="caution">
    <text evidence="8">The sequence shown here is derived from an EMBL/GenBank/DDBJ whole genome shotgun (WGS) entry which is preliminary data.</text>
</comment>
<evidence type="ECO:0000313" key="8">
    <source>
        <dbReference type="EMBL" id="KAF2423609.1"/>
    </source>
</evidence>
<accession>A0A9P4NJP6</accession>
<dbReference type="EMBL" id="MU007080">
    <property type="protein sequence ID" value="KAF2423609.1"/>
    <property type="molecule type" value="Genomic_DNA"/>
</dbReference>
<feature type="compositionally biased region" description="Basic residues" evidence="4">
    <location>
        <begin position="115"/>
        <end position="127"/>
    </location>
</feature>
<sequence length="971" mass="107164">MRLLRPDWNWGLIIASIGISFLGSFTASQLMCHARLSVRFTSVLLWSLFASLVFGFCAIWSLHEVAMLACDFDVPIGIDAPLTVLSSILAVLFTFAALSGDLLWERYTNPVRRRRKASRNRRTRIRTVKGLSQSSAPLLRPEDAEGDEMIDAEPDNGVDPSVETLLTPPYNAGYQDRPQSSETLNGLFPARSPSDCSQTRDDVAGDPAQSEQSPSEGTDSRRGSLTDTHSGSLTIRSSSNGSSLGLNSALGILAGRTVGPARNVFVALFDTLYTECNCRNVGKGLLWSLAITSMHYVGLFGLKIPNGTLRFNIWLVMLSALISWVVCSVGAILMPAMETRILQQVLFSVIAAAGVSGMHFTGMSATRFYSSDPSSSVHGYPPALANSVVLIAFCTCIAANMLLAHSATASRIKLAEIVATRRELWRTIALKENAEASARARSDFIASASHEIRTPLHHLQGYSDLLAHTELTPEGRQLLTSIQRATKTLSLITNNVLDWSKFERHSENSYRPTALDLRAVCESIIVLLPNIDDDTDVQLFVVVSSDVPQSVYLDEMYMHRIIMNLISNSMKFTRCGYILLDIHLKDDNLVVVVKDTGCGLDPNFVPDMWTPFKQGEVRGSARGTGLGLSIIKRLLERMHGVIEVESKYMHLVDIGPEQSGTTFTVTIPLQSTMARLETSPLKDLPRIAILSKNQSRSVEGFKHGWESFDFHVEMVINVESVVCSGPWKYVWAELDFLEANPAQYAQLLRHKKLTVLVPYDTHDSLERLPGILSAKNFVMLPKPLIWHTFERRVTASRHRRGSTAPSQALRFAAEVEIMNEEAKSAPDVAERSGKILVVEDNSINQKLATKMLTKLGYSVMLANDGEDAIALMLQYHNTIDLILMDQSMPRKDGVTATREIRELEAVGQLSQRTPLIAVTAVVNPEAQSAFHDAGADHFLAKPLSLDRLKDILDLYLSQTVAKQVFPDIAPN</sequence>
<evidence type="ECO:0000256" key="4">
    <source>
        <dbReference type="SAM" id="MobiDB-lite"/>
    </source>
</evidence>
<keyword evidence="9" id="KW-1185">Reference proteome</keyword>
<evidence type="ECO:0000256" key="3">
    <source>
        <dbReference type="PROSITE-ProRule" id="PRU00169"/>
    </source>
</evidence>
<dbReference type="AlphaFoldDB" id="A0A9P4NJP6"/>
<organism evidence="8 9">
    <name type="scientific">Tothia fuscella</name>
    <dbReference type="NCBI Taxonomy" id="1048955"/>
    <lineage>
        <taxon>Eukaryota</taxon>
        <taxon>Fungi</taxon>
        <taxon>Dikarya</taxon>
        <taxon>Ascomycota</taxon>
        <taxon>Pezizomycotina</taxon>
        <taxon>Dothideomycetes</taxon>
        <taxon>Pleosporomycetidae</taxon>
        <taxon>Venturiales</taxon>
        <taxon>Cylindrosympodiaceae</taxon>
        <taxon>Tothia</taxon>
    </lineage>
</organism>
<dbReference type="Pfam" id="PF02518">
    <property type="entry name" value="HATPase_c"/>
    <property type="match status" value="1"/>
</dbReference>
<gene>
    <name evidence="8" type="ORF">EJ08DRAFT_595916</name>
</gene>
<keyword evidence="5" id="KW-0472">Membrane</keyword>
<dbReference type="PRINTS" id="PR00344">
    <property type="entry name" value="BCTRLSENSOR"/>
</dbReference>
<evidence type="ECO:0000256" key="2">
    <source>
        <dbReference type="ARBA" id="ARBA00023012"/>
    </source>
</evidence>
<protein>
    <recommendedName>
        <fullName evidence="10">Histidine kinase</fullName>
    </recommendedName>
</protein>
<feature type="domain" description="Histidine kinase" evidence="6">
    <location>
        <begin position="447"/>
        <end position="671"/>
    </location>
</feature>
<feature type="transmembrane region" description="Helical" evidence="5">
    <location>
        <begin position="311"/>
        <end position="333"/>
    </location>
</feature>
<dbReference type="SUPFAM" id="SSF47384">
    <property type="entry name" value="Homodimeric domain of signal transducing histidine kinase"/>
    <property type="match status" value="1"/>
</dbReference>
<evidence type="ECO:0000259" key="6">
    <source>
        <dbReference type="PROSITE" id="PS50109"/>
    </source>
</evidence>
<dbReference type="Proteomes" id="UP000800235">
    <property type="component" value="Unassembled WGS sequence"/>
</dbReference>
<feature type="transmembrane region" description="Helical" evidence="5">
    <location>
        <begin position="345"/>
        <end position="363"/>
    </location>
</feature>